<protein>
    <recommendedName>
        <fullName evidence="5">Glycosyltransferase involved in cell wall biosynthesis</fullName>
    </recommendedName>
</protein>
<sequence length="439" mass="47508">MNTTKLRRLLADLLRVNGRYLRDDVYRNTIRERLNNVGVGSHAIEAREVKRSPRAARPFRGLVETSLALSGIDRSGGGRHVNIVLGEVREGGAFAGIQTAVAVGVALASELGLPVRVVMVSWTTPGNSSKAAAAVLRERFPGVSFEVVAREEILRASFGEQDVWLATHWKTAHAIDVAATSGVIDRARVGYLVQDFEPGFSPWSTEFALARATYHAGFRLLVNSAPLQQYLAREEGVEVPDDATFSPHFDLDLLRRVAEERSHDATTRVLFYGRPSKHRNLFRIGVSALQIAVDRLEGSGLTLEFASAGEVHRDVDLGHGQKLESVGTLPWDDYFRFIASRNVVLSLQLSPHPSHPPFDGAISGAQVVTNEFADTRSALHPNIDAVAADPVSLGEAVARAVRRAAADGPTGYRDLAPGALGGSLDDAVAHLARQLQESA</sequence>
<evidence type="ECO:0000313" key="3">
    <source>
        <dbReference type="EMBL" id="GAA4265375.1"/>
    </source>
</evidence>
<accession>A0ABP8DZG9</accession>
<evidence type="ECO:0008006" key="5">
    <source>
        <dbReference type="Google" id="ProtNLM"/>
    </source>
</evidence>
<evidence type="ECO:0000313" key="4">
    <source>
        <dbReference type="Proteomes" id="UP001501594"/>
    </source>
</evidence>
<feature type="domain" description="WsaF C-terminal" evidence="2">
    <location>
        <begin position="268"/>
        <end position="397"/>
    </location>
</feature>
<dbReference type="Gene3D" id="3.40.50.2000">
    <property type="entry name" value="Glycogen Phosphorylase B"/>
    <property type="match status" value="1"/>
</dbReference>
<reference evidence="4" key="1">
    <citation type="journal article" date="2019" name="Int. J. Syst. Evol. Microbiol.">
        <title>The Global Catalogue of Microorganisms (GCM) 10K type strain sequencing project: providing services to taxonomists for standard genome sequencing and annotation.</title>
        <authorList>
            <consortium name="The Broad Institute Genomics Platform"/>
            <consortium name="The Broad Institute Genome Sequencing Center for Infectious Disease"/>
            <person name="Wu L."/>
            <person name="Ma J."/>
        </authorList>
    </citation>
    <scope>NUCLEOTIDE SEQUENCE [LARGE SCALE GENOMIC DNA]</scope>
    <source>
        <strain evidence="4">JCM 17442</strain>
    </source>
</reference>
<keyword evidence="4" id="KW-1185">Reference proteome</keyword>
<dbReference type="Pfam" id="PF22772">
    <property type="entry name" value="WsaF_C"/>
    <property type="match status" value="1"/>
</dbReference>
<comment type="caution">
    <text evidence="3">The sequence shown here is derived from an EMBL/GenBank/DDBJ whole genome shotgun (WGS) entry which is preliminary data.</text>
</comment>
<organism evidence="3 4">
    <name type="scientific">Frondihabitans peucedani</name>
    <dbReference type="NCBI Taxonomy" id="598626"/>
    <lineage>
        <taxon>Bacteria</taxon>
        <taxon>Bacillati</taxon>
        <taxon>Actinomycetota</taxon>
        <taxon>Actinomycetes</taxon>
        <taxon>Micrococcales</taxon>
        <taxon>Microbacteriaceae</taxon>
        <taxon>Frondihabitans</taxon>
    </lineage>
</organism>
<dbReference type="EMBL" id="BAABAU010000001">
    <property type="protein sequence ID" value="GAA4265375.1"/>
    <property type="molecule type" value="Genomic_DNA"/>
</dbReference>
<feature type="domain" description="WsaF N-terminal" evidence="1">
    <location>
        <begin position="81"/>
        <end position="216"/>
    </location>
</feature>
<dbReference type="Proteomes" id="UP001501594">
    <property type="component" value="Unassembled WGS sequence"/>
</dbReference>
<evidence type="ECO:0000259" key="1">
    <source>
        <dbReference type="Pfam" id="PF21374"/>
    </source>
</evidence>
<dbReference type="RefSeq" id="WP_344793911.1">
    <property type="nucleotide sequence ID" value="NZ_BAABAU010000001.1"/>
</dbReference>
<proteinExistence type="predicted"/>
<dbReference type="InterPro" id="IPR055050">
    <property type="entry name" value="WsaF_C"/>
</dbReference>
<dbReference type="Pfam" id="PF21374">
    <property type="entry name" value="WsaF_N"/>
    <property type="match status" value="1"/>
</dbReference>
<name>A0ABP8DZG9_9MICO</name>
<dbReference type="InterPro" id="IPR048510">
    <property type="entry name" value="WsaF_N"/>
</dbReference>
<evidence type="ECO:0000259" key="2">
    <source>
        <dbReference type="Pfam" id="PF22772"/>
    </source>
</evidence>
<gene>
    <name evidence="3" type="ORF">GCM10022256_09870</name>
</gene>
<dbReference type="Gene3D" id="3.40.50.11090">
    <property type="match status" value="1"/>
</dbReference>